<sequence>MLISCSNLQIGDNLNFDNSFTNNERFLLGSCLRDFNEQSLSFKNFSFINLTGNVNSQGLEVDQILALSFQIETGDNRTLVIEESISNPTNYLSSNVAAEEHKYLLETLLATSCLKIIDFVS</sequence>
<reference evidence="1" key="1">
    <citation type="submission" date="2020-10" db="EMBL/GenBank/DDBJ databases">
        <title>Microbiome of the Black Sea water column analyzed by genome centric metagenomics.</title>
        <authorList>
            <person name="Cabello-Yeves P.J."/>
            <person name="Callieri C."/>
            <person name="Picazo A."/>
            <person name="Mehrshad M."/>
            <person name="Haro-Moreno J.M."/>
            <person name="Roda-Garcia J."/>
            <person name="Dzembekova N."/>
            <person name="Slabakova V."/>
            <person name="Slabakova N."/>
            <person name="Moncheva S."/>
            <person name="Rodriguez-Valera F."/>
        </authorList>
    </citation>
    <scope>NUCLEOTIDE SEQUENCE</scope>
    <source>
        <strain evidence="1">BS307-5m-G47</strain>
    </source>
</reference>
<gene>
    <name evidence="1" type="ORF">ISQ61_03165</name>
</gene>
<comment type="caution">
    <text evidence="1">The sequence shown here is derived from an EMBL/GenBank/DDBJ whole genome shotgun (WGS) entry which is preliminary data.</text>
</comment>
<accession>A0A937IK89</accession>
<proteinExistence type="predicted"/>
<evidence type="ECO:0000313" key="2">
    <source>
        <dbReference type="Proteomes" id="UP000704935"/>
    </source>
</evidence>
<evidence type="ECO:0000313" key="1">
    <source>
        <dbReference type="EMBL" id="MBL6820232.1"/>
    </source>
</evidence>
<dbReference type="EMBL" id="JADHQA010000013">
    <property type="protein sequence ID" value="MBL6820232.1"/>
    <property type="molecule type" value="Genomic_DNA"/>
</dbReference>
<organism evidence="1 2">
    <name type="scientific">SAR86 cluster bacterium</name>
    <dbReference type="NCBI Taxonomy" id="2030880"/>
    <lineage>
        <taxon>Bacteria</taxon>
        <taxon>Pseudomonadati</taxon>
        <taxon>Pseudomonadota</taxon>
        <taxon>Gammaproteobacteria</taxon>
        <taxon>SAR86 cluster</taxon>
    </lineage>
</organism>
<protein>
    <submittedName>
        <fullName evidence="1">Uncharacterized protein</fullName>
    </submittedName>
</protein>
<dbReference type="AlphaFoldDB" id="A0A937IK89"/>
<dbReference type="Proteomes" id="UP000704935">
    <property type="component" value="Unassembled WGS sequence"/>
</dbReference>
<name>A0A937IK89_9GAMM</name>